<dbReference type="InterPro" id="IPR005789">
    <property type="entry name" value="Thr_deHydtase_catblc"/>
</dbReference>
<dbReference type="Proteomes" id="UP000050277">
    <property type="component" value="Unassembled WGS sequence"/>
</dbReference>
<dbReference type="SUPFAM" id="SSF53686">
    <property type="entry name" value="Tryptophan synthase beta subunit-like PLP-dependent enzymes"/>
    <property type="match status" value="1"/>
</dbReference>
<proteinExistence type="inferred from homology"/>
<comment type="similarity">
    <text evidence="2">Belongs to the serine/threonine dehydratase family.</text>
</comment>
<dbReference type="CDD" id="cd01562">
    <property type="entry name" value="Thr-dehyd"/>
    <property type="match status" value="1"/>
</dbReference>
<dbReference type="PANTHER" id="PTHR48078">
    <property type="entry name" value="THREONINE DEHYDRATASE, MITOCHONDRIAL-RELATED"/>
    <property type="match status" value="1"/>
</dbReference>
<dbReference type="Gene3D" id="3.40.50.1100">
    <property type="match status" value="2"/>
</dbReference>
<organism evidence="7 8">
    <name type="scientific">Herpetosiphon geysericola</name>
    <dbReference type="NCBI Taxonomy" id="70996"/>
    <lineage>
        <taxon>Bacteria</taxon>
        <taxon>Bacillati</taxon>
        <taxon>Chloroflexota</taxon>
        <taxon>Chloroflexia</taxon>
        <taxon>Herpetosiphonales</taxon>
        <taxon>Herpetosiphonaceae</taxon>
        <taxon>Herpetosiphon</taxon>
    </lineage>
</organism>
<dbReference type="InterPro" id="IPR001926">
    <property type="entry name" value="TrpB-like_PALP"/>
</dbReference>
<dbReference type="GO" id="GO:0006565">
    <property type="term" value="P:L-serine catabolic process"/>
    <property type="evidence" value="ECO:0007669"/>
    <property type="project" value="TreeGrafter"/>
</dbReference>
<keyword evidence="4" id="KW-0663">Pyridoxal phosphate</keyword>
<dbReference type="PATRIC" id="fig|70996.4.peg.1084"/>
<dbReference type="EMBL" id="LGKP01000007">
    <property type="protein sequence ID" value="KPL91128.1"/>
    <property type="molecule type" value="Genomic_DNA"/>
</dbReference>
<protein>
    <recommendedName>
        <fullName evidence="3">threonine ammonia-lyase</fullName>
        <ecNumber evidence="3">4.3.1.19</ecNumber>
    </recommendedName>
</protein>
<dbReference type="InterPro" id="IPR050147">
    <property type="entry name" value="Ser/Thr_Dehydratase"/>
</dbReference>
<dbReference type="FunFam" id="3.40.50.1100:FF:000007">
    <property type="entry name" value="L-threonine dehydratase catabolic TdcB"/>
    <property type="match status" value="1"/>
</dbReference>
<evidence type="ECO:0000259" key="6">
    <source>
        <dbReference type="PROSITE" id="PS51671"/>
    </source>
</evidence>
<dbReference type="GO" id="GO:0004794">
    <property type="term" value="F:threonine deaminase activity"/>
    <property type="evidence" value="ECO:0007669"/>
    <property type="project" value="UniProtKB-EC"/>
</dbReference>
<reference evidence="7 8" key="1">
    <citation type="submission" date="2015-07" db="EMBL/GenBank/DDBJ databases">
        <title>Whole genome sequence of Herpetosiphon geysericola DSM 7119.</title>
        <authorList>
            <person name="Hemp J."/>
            <person name="Ward L.M."/>
            <person name="Pace L.A."/>
            <person name="Fischer W.W."/>
        </authorList>
    </citation>
    <scope>NUCLEOTIDE SEQUENCE [LARGE SCALE GENOMIC DNA]</scope>
    <source>
        <strain evidence="7 8">DSM 7119</strain>
    </source>
</reference>
<evidence type="ECO:0000256" key="4">
    <source>
        <dbReference type="ARBA" id="ARBA00022898"/>
    </source>
</evidence>
<accession>A0A0P6Z1L5</accession>
<evidence type="ECO:0000256" key="5">
    <source>
        <dbReference type="ARBA" id="ARBA00023239"/>
    </source>
</evidence>
<dbReference type="OrthoDB" id="9811476at2"/>
<keyword evidence="5 7" id="KW-0456">Lyase</keyword>
<dbReference type="PANTHER" id="PTHR48078:SF6">
    <property type="entry name" value="L-THREONINE DEHYDRATASE CATABOLIC TDCB"/>
    <property type="match status" value="1"/>
</dbReference>
<dbReference type="PROSITE" id="PS51671">
    <property type="entry name" value="ACT"/>
    <property type="match status" value="1"/>
</dbReference>
<keyword evidence="8" id="KW-1185">Reference proteome</keyword>
<evidence type="ECO:0000313" key="8">
    <source>
        <dbReference type="Proteomes" id="UP000050277"/>
    </source>
</evidence>
<evidence type="ECO:0000256" key="1">
    <source>
        <dbReference type="ARBA" id="ARBA00001933"/>
    </source>
</evidence>
<dbReference type="AlphaFoldDB" id="A0A0P6Z1L5"/>
<dbReference type="GO" id="GO:0003941">
    <property type="term" value="F:L-serine ammonia-lyase activity"/>
    <property type="evidence" value="ECO:0007669"/>
    <property type="project" value="TreeGrafter"/>
</dbReference>
<name>A0A0P6Z1L5_9CHLR</name>
<dbReference type="CDD" id="cd04886">
    <property type="entry name" value="ACT_ThrD-II-like"/>
    <property type="match status" value="1"/>
</dbReference>
<evidence type="ECO:0000256" key="3">
    <source>
        <dbReference type="ARBA" id="ARBA00012096"/>
    </source>
</evidence>
<dbReference type="Pfam" id="PF00291">
    <property type="entry name" value="PALP"/>
    <property type="match status" value="1"/>
</dbReference>
<dbReference type="NCBIfam" id="TIGR01127">
    <property type="entry name" value="ilvA_1Cterm"/>
    <property type="match status" value="1"/>
</dbReference>
<dbReference type="GO" id="GO:0009097">
    <property type="term" value="P:isoleucine biosynthetic process"/>
    <property type="evidence" value="ECO:0007669"/>
    <property type="project" value="TreeGrafter"/>
</dbReference>
<comment type="caution">
    <text evidence="7">The sequence shown here is derived from an EMBL/GenBank/DDBJ whole genome shotgun (WGS) entry which is preliminary data.</text>
</comment>
<sequence length="415" mass="43874">MVEKFMPTIDDIYAAANVLGPIITQTPLLPAEQLSQELGGQIIYKAENTQRAGSFKVRGAYTKINSLSAEEKAHGVITHSAGNHAQGVALAAQLNGIKATVVMPEFAPLAKITSAQRMGAEVILHGASFDDAGAYARELQAKTGATYVHAFDDPFTIAGQGTLGLELADMLPDQGGTVVVPIGGGGMMAGIALALRSLRPNVRLIGVQAAGCPSMIASQQAGKPVAVPHAATICDGIAVKRPGELTLPIINQLVDDIVTVDDDAAARALVHVLQYSRMVVEGAGAVGVAALLEGAIRLRPNEPTLVVLSGGNIDGNFLARIIEQVLVKQGRYLRVRTSVPDRPGNLAPVVNAIAQAGANVIDINHRRAVWQLPLDRVGIEMILEVRDEAHGQSIIDMLETHGYHIERFGQRVWPV</sequence>
<evidence type="ECO:0000256" key="2">
    <source>
        <dbReference type="ARBA" id="ARBA00010869"/>
    </source>
</evidence>
<evidence type="ECO:0000313" key="7">
    <source>
        <dbReference type="EMBL" id="KPL91128.1"/>
    </source>
</evidence>
<gene>
    <name evidence="7" type="ORF">SE18_02975</name>
</gene>
<dbReference type="STRING" id="70996.SE18_02975"/>
<dbReference type="InterPro" id="IPR002912">
    <property type="entry name" value="ACT_dom"/>
</dbReference>
<dbReference type="EC" id="4.3.1.19" evidence="3"/>
<dbReference type="GO" id="GO:0006567">
    <property type="term" value="P:L-threonine catabolic process"/>
    <property type="evidence" value="ECO:0007669"/>
    <property type="project" value="InterPro"/>
</dbReference>
<comment type="cofactor">
    <cofactor evidence="1">
        <name>pyridoxal 5'-phosphate</name>
        <dbReference type="ChEBI" id="CHEBI:597326"/>
    </cofactor>
</comment>
<dbReference type="InterPro" id="IPR044561">
    <property type="entry name" value="ACT_ThrD-II-like"/>
</dbReference>
<dbReference type="InterPro" id="IPR036052">
    <property type="entry name" value="TrpB-like_PALP_sf"/>
</dbReference>
<feature type="domain" description="ACT" evidence="6">
    <location>
        <begin position="334"/>
        <end position="414"/>
    </location>
</feature>